<dbReference type="InterPro" id="IPR041047">
    <property type="entry name" value="LPD1"/>
</dbReference>
<reference evidence="3 4" key="1">
    <citation type="submission" date="2018-06" db="EMBL/GenBank/DDBJ databases">
        <authorList>
            <consortium name="Pathogen Informatics"/>
            <person name="Doyle S."/>
        </authorList>
    </citation>
    <scope>NUCLEOTIDE SEQUENCE [LARGE SCALE GENOMIC DNA]</scope>
    <source>
        <strain evidence="3 4">NCTC11842</strain>
    </source>
</reference>
<dbReference type="Proteomes" id="UP000638986">
    <property type="component" value="Unassembled WGS sequence"/>
</dbReference>
<proteinExistence type="predicted"/>
<name>A0A2X2BUC5_PSELU</name>
<sequence length="1500" mass="167491">MDELPSIWGRHDRAFIDPIMVKGRLITSILDAPEAWGDRLSILGFKRTNQAWLRLGTLTPSEYTYLSPEIDLIGLRAEEVIDLPASEAEALYSIQVPFDIRDTIIQLWQRQAASVLVALSMEHDINPTRAQAWSFVEAAIAGQITPETETLFGLAFTKMTRDNRMSPDALAYAIELGWESTIPNHAGSPKGTLLLAKGESVRWADSEGVVHEGRLAQKVHVNDIGCWVYKDAPRWSGGYLVTSPLWIKRPQLQFHGSQYDYEYPDHSATENHLSSDETAQTEFVANASQKGLLNRILAVRGYFPGEDWREHCSLLREETISHEANLEDFDNSVEWLGQVEAALHRLSKHFYGNDPICFVIQGHGIPGWEKLTLAINIDGSIQVSNLGHIDAFDDDYLNLKASTSQLEQLRASRGRLMRESSLELAQKFGFDGHIIAATAFATGRPSTWPKISRFFNQQIPIDSLLSMLTVQNGGGDQADYLLRKSARQPVSSSLALDIVLPPDRGNGAVSIQIFEHQAKVLTLEDACEALTLSSENIRWLDFAPTTVMTVYAIEGLFTGNTILPELDQTCLNRLCRDKHQSVIFRSLDEAMSAYETLLDQLEPVTSSMSSNPLKNIISVMDGLHLKSRFLEASQKLRGIDHATLAAFVKAEMARQFKGRLANWTEDFIEGRVNAIINLLREPNAQGVVIIASSTGGWHRMKLEVIKFRDEALSQSRKAELDGAAVAYKTRTRARGTSAVIDGIALADPELCSLLNGDEATFKEEKRSGVVGTYTDTGVVAGLAIKDIRSYDRATLAVHADSMNDAQKTKYLTKDLIWPRKSFEEMKEAGINLYIAYTYDLLWKGLPSKPKSTSRDHTSLFINLLGLMKEKIAPLLDHYSNQGDLKSSDEASYRSFSRDLDEATRAVFGEIPSLGKIYPLKERKIRGTTCYWSHYSPDKSYSMTFKLSKLSWSDVLREKKISKPSTGGSRVAKGNVERVGPDYRGGKSVTGEDFIRTFGFSGIEYGNWTSQKEREKHLNFAYDSMLDFARIMGWEPMTLSLGGKLGLCIGSRGHGGKNAPVAHFDPVNRVINLTRMRGDGSLAHEYFHAVANHYGRLATGTPIDMIDTFAYPLKQGTNLPPRPTNGLRKEVRDGFYDLAVSIMRAPTDDSDERTIENYTALSPMLVAAKALDAEGSRDDYWSNPCEMFARAMEVWFRERMSELGERNDYLVRYDKQKEVSELYPSEDHLARINIFMSPWLEAVRSEVRAVNHPYLGEIEMPILHTEHRSRAPLSSNDLYQLAHNELGRLFDSYIPKLALSSDPLAKAGSYDLAADLVMLNSRYADRKTFYHEAWHVCNAKLLSSPERAGLAALFQAGGPVVASLANTMRAEGYSERVIEHACASPGEAQAYAFELWTEAKFSFDSSEIKAFYRTKSFADGVIRVADLVGADEAEMLFRRFMTGELARRKTLQVAANHVASVPDNQGMEVQGSESGMLVWMVDDVISVAEQANTTKSMRLGI</sequence>
<reference evidence="2 5" key="2">
    <citation type="submission" date="2020-11" db="EMBL/GenBank/DDBJ databases">
        <title>Enhanced detection system for hospital associated transmission using whole genome sequencing surveillance.</title>
        <authorList>
            <person name="Harrison L.H."/>
            <person name="Van Tyne D."/>
            <person name="Marsh J.W."/>
            <person name="Griffith M.P."/>
            <person name="Snyder D.J."/>
            <person name="Cooper V.S."/>
            <person name="Mustapha M."/>
        </authorList>
    </citation>
    <scope>NUCLEOTIDE SEQUENCE [LARGE SCALE GENOMIC DNA]</scope>
    <source>
        <strain evidence="2 5">PSB00013</strain>
    </source>
</reference>
<protein>
    <recommendedName>
        <fullName evidence="1">Large polyvalent protein-associated domain-containing protein</fullName>
    </recommendedName>
</protein>
<feature type="domain" description="Large polyvalent protein-associated" evidence="1">
    <location>
        <begin position="1174"/>
        <end position="1244"/>
    </location>
</feature>
<accession>A0A2X2BUC5</accession>
<dbReference type="EMBL" id="UAUF01000002">
    <property type="protein sequence ID" value="SPY99962.1"/>
    <property type="molecule type" value="Genomic_DNA"/>
</dbReference>
<evidence type="ECO:0000259" key="1">
    <source>
        <dbReference type="Pfam" id="PF18796"/>
    </source>
</evidence>
<organism evidence="3 4">
    <name type="scientific">Pseudomonas luteola</name>
    <dbReference type="NCBI Taxonomy" id="47886"/>
    <lineage>
        <taxon>Bacteria</taxon>
        <taxon>Pseudomonadati</taxon>
        <taxon>Pseudomonadota</taxon>
        <taxon>Gammaproteobacteria</taxon>
        <taxon>Pseudomonadales</taxon>
        <taxon>Pseudomonadaceae</taxon>
        <taxon>Pseudomonas</taxon>
    </lineage>
</organism>
<dbReference type="RefSeq" id="WP_112297444.1">
    <property type="nucleotide sequence ID" value="NZ_JAAMQY010000010.1"/>
</dbReference>
<dbReference type="EMBL" id="JADTXM010000015">
    <property type="protein sequence ID" value="MBH3440936.1"/>
    <property type="molecule type" value="Genomic_DNA"/>
</dbReference>
<evidence type="ECO:0000313" key="2">
    <source>
        <dbReference type="EMBL" id="MBH3440936.1"/>
    </source>
</evidence>
<gene>
    <name evidence="2" type="ORF">I5Q09_19825</name>
    <name evidence="3" type="ORF">NCTC11842_00107</name>
</gene>
<evidence type="ECO:0000313" key="4">
    <source>
        <dbReference type="Proteomes" id="UP000250443"/>
    </source>
</evidence>
<evidence type="ECO:0000313" key="3">
    <source>
        <dbReference type="EMBL" id="SPY99962.1"/>
    </source>
</evidence>
<evidence type="ECO:0000313" key="5">
    <source>
        <dbReference type="Proteomes" id="UP000638986"/>
    </source>
</evidence>
<dbReference type="Proteomes" id="UP000250443">
    <property type="component" value="Unassembled WGS sequence"/>
</dbReference>
<dbReference type="Pfam" id="PF18796">
    <property type="entry name" value="LPD1"/>
    <property type="match status" value="1"/>
</dbReference>